<evidence type="ECO:0000313" key="1">
    <source>
        <dbReference type="EMBL" id="CDZ86710.1"/>
    </source>
</evidence>
<accession>A0A078LIS7</accession>
<protein>
    <submittedName>
        <fullName evidence="1">Uncharacterized protein</fullName>
    </submittedName>
</protein>
<dbReference type="PATRIC" id="fig|545.12.peg.5002"/>
<organism evidence="1">
    <name type="scientific">Citrobacter koseri</name>
    <name type="common">Citrobacter diversus</name>
    <dbReference type="NCBI Taxonomy" id="545"/>
    <lineage>
        <taxon>Bacteria</taxon>
        <taxon>Pseudomonadati</taxon>
        <taxon>Pseudomonadota</taxon>
        <taxon>Gammaproteobacteria</taxon>
        <taxon>Enterobacterales</taxon>
        <taxon>Enterobacteriaceae</taxon>
        <taxon>Citrobacter</taxon>
    </lineage>
</organism>
<dbReference type="SUPFAM" id="SSF116734">
    <property type="entry name" value="DNA methylase specificity domain"/>
    <property type="match status" value="1"/>
</dbReference>
<name>A0A078LIS7_CITKO</name>
<dbReference type="EMBL" id="LK931338">
    <property type="protein sequence ID" value="CDZ86710.1"/>
    <property type="molecule type" value="Genomic_DNA"/>
</dbReference>
<dbReference type="AlphaFoldDB" id="A0A078LIS7"/>
<gene>
    <name evidence="1" type="ORF">BN1086_04963</name>
</gene>
<sequence>MRLQDVAVIATRFPDADFWVVRRGSLKSVGEPTYTFNPEHIGIKVFRTDIVLPRYLYYCLMHIHSSGKWESLATGTLELVNIRVSDIKHIALKPL</sequence>
<proteinExistence type="predicted"/>
<reference evidence="1" key="1">
    <citation type="submission" date="2014-06" db="EMBL/GenBank/DDBJ databases">
        <authorList>
            <person name="Urmite Genomes Urmite Genomes"/>
        </authorList>
    </citation>
    <scope>NUCLEOTIDE SEQUENCE</scope>
</reference>